<evidence type="ECO:0000313" key="1">
    <source>
        <dbReference type="EMBL" id="EZG43486.1"/>
    </source>
</evidence>
<keyword evidence="2" id="KW-1185">Reference proteome</keyword>
<dbReference type="VEuPathDB" id="CryptoDB:GNI_170130"/>
<dbReference type="AlphaFoldDB" id="A0A023AXV3"/>
<reference evidence="1" key="1">
    <citation type="submission" date="2013-12" db="EMBL/GenBank/DDBJ databases">
        <authorList>
            <person name="Omoto C.K."/>
            <person name="Sibley D."/>
            <person name="Venepally P."/>
            <person name="Hadjithomas M."/>
            <person name="Karamycheva S."/>
            <person name="Brunk B."/>
            <person name="Roos D."/>
            <person name="Caler E."/>
            <person name="Lorenzi H."/>
        </authorList>
    </citation>
    <scope>NUCLEOTIDE SEQUENCE</scope>
</reference>
<protein>
    <submittedName>
        <fullName evidence="1">Uncharacterized protein</fullName>
    </submittedName>
</protein>
<evidence type="ECO:0000313" key="2">
    <source>
        <dbReference type="Proteomes" id="UP000019763"/>
    </source>
</evidence>
<sequence length="32" mass="3446">MSGETKAEEVKCSLGVDAIERIPYPHIRGSTA</sequence>
<dbReference type="RefSeq" id="XP_011133285.1">
    <property type="nucleotide sequence ID" value="XM_011134983.1"/>
</dbReference>
<organism evidence="1 2">
    <name type="scientific">Gregarina niphandrodes</name>
    <name type="common">Septate eugregarine</name>
    <dbReference type="NCBI Taxonomy" id="110365"/>
    <lineage>
        <taxon>Eukaryota</taxon>
        <taxon>Sar</taxon>
        <taxon>Alveolata</taxon>
        <taxon>Apicomplexa</taxon>
        <taxon>Conoidasida</taxon>
        <taxon>Gregarinasina</taxon>
        <taxon>Eugregarinorida</taxon>
        <taxon>Gregarinidae</taxon>
        <taxon>Gregarina</taxon>
    </lineage>
</organism>
<comment type="caution">
    <text evidence="1">The sequence shown here is derived from an EMBL/GenBank/DDBJ whole genome shotgun (WGS) entry which is preliminary data.</text>
</comment>
<dbReference type="GeneID" id="22915828"/>
<gene>
    <name evidence="1" type="ORF">GNI_170130</name>
</gene>
<proteinExistence type="predicted"/>
<name>A0A023AXV3_GRENI</name>
<dbReference type="EMBL" id="AFNH02001274">
    <property type="protein sequence ID" value="EZG43486.1"/>
    <property type="molecule type" value="Genomic_DNA"/>
</dbReference>
<accession>A0A023AXV3</accession>
<dbReference type="Proteomes" id="UP000019763">
    <property type="component" value="Unassembled WGS sequence"/>
</dbReference>